<reference evidence="12 13" key="2">
    <citation type="journal article" date="2011" name="J. Bacteriol.">
        <title>Draft genome sequence of the chemolithoheterotrophic, halophilic methylotroph Methylophaga thiooxydans DMS010.</title>
        <authorList>
            <person name="Boden R."/>
            <person name="Ferriera S."/>
            <person name="Johnson J."/>
            <person name="Kelly D.P."/>
            <person name="Murrell J.C."/>
            <person name="Schafer H."/>
        </authorList>
    </citation>
    <scope>NUCLEOTIDE SEQUENCE [LARGE SCALE GENOMIC DNA]</scope>
    <source>
        <strain evidence="12 13">DMS010</strain>
    </source>
</reference>
<evidence type="ECO:0000313" key="13">
    <source>
        <dbReference type="Proteomes" id="UP000004679"/>
    </source>
</evidence>
<dbReference type="EMBL" id="GG657900">
    <property type="protein sequence ID" value="EEF79062.1"/>
    <property type="molecule type" value="Genomic_DNA"/>
</dbReference>
<proteinExistence type="predicted"/>
<evidence type="ECO:0000313" key="9">
    <source>
        <dbReference type="EMBL" id="EEF80381.1"/>
    </source>
</evidence>
<evidence type="ECO:0000313" key="11">
    <source>
        <dbReference type="EMBL" id="EEF80835.1"/>
    </source>
</evidence>
<dbReference type="EMBL" id="GG657895">
    <property type="protein sequence ID" value="EEF80269.1"/>
    <property type="molecule type" value="Genomic_DNA"/>
</dbReference>
<feature type="compositionally biased region" description="Low complexity" evidence="1">
    <location>
        <begin position="8"/>
        <end position="23"/>
    </location>
</feature>
<evidence type="ECO:0000256" key="1">
    <source>
        <dbReference type="SAM" id="MobiDB-lite"/>
    </source>
</evidence>
<protein>
    <recommendedName>
        <fullName evidence="14">Tail fiber protein</fullName>
    </recommendedName>
</protein>
<dbReference type="RefSeq" id="WP_008290149.1">
    <property type="nucleotide sequence ID" value="NZ_GG657884.1"/>
</dbReference>
<organism evidence="12 13">
    <name type="scientific">Methylophaga thiooxydans DMS010</name>
    <dbReference type="NCBI Taxonomy" id="637616"/>
    <lineage>
        <taxon>Bacteria</taxon>
        <taxon>Pseudomonadati</taxon>
        <taxon>Pseudomonadota</taxon>
        <taxon>Gammaproteobacteria</taxon>
        <taxon>Thiotrichales</taxon>
        <taxon>Piscirickettsiaceae</taxon>
        <taxon>Methylophaga</taxon>
    </lineage>
</organism>
<dbReference type="EMBL" id="GG657907">
    <property type="protein sequence ID" value="EEF78431.1"/>
    <property type="molecule type" value="Genomic_DNA"/>
</dbReference>
<sequence>MEPRNYEADASASPPDAPAVPSVGYPTNGDPTSGTPATWPGAHWFYKMGESLRNVITNAGLTPDDGDLNLLQKAIVKLVSATNHVVRLEDVTFGPSVADGDAVYWDTANSRYDRAIADGTDKQKMVGFADVTNSLVEAFGRSALFSGLTVGDKYYLSGSTEGEITATAPSEKVVVGLAKSATVMFVDIDPIAGTPIQDQTTWNTGTDTTESIISPDKLDAKIKTMAIGEGQVWQDVFVSRSEGVTYTNTTGRSIQLAIVLSAGSGPRNFLVDGEVICTIAGDSDEQYVNLIIPNGSTYQAGAGVLSGFDVWWELR</sequence>
<dbReference type="EMBL" id="GG657893">
    <property type="protein sequence ID" value="EEF80381.1"/>
    <property type="molecule type" value="Genomic_DNA"/>
</dbReference>
<dbReference type="EMBL" id="GG657892">
    <property type="protein sequence ID" value="EEF80538.1"/>
    <property type="molecule type" value="Genomic_DNA"/>
</dbReference>
<dbReference type="EMBL" id="GG657898">
    <property type="protein sequence ID" value="EEF79744.1"/>
    <property type="molecule type" value="Genomic_DNA"/>
</dbReference>
<evidence type="ECO:0000313" key="5">
    <source>
        <dbReference type="EMBL" id="EEF79062.1"/>
    </source>
</evidence>
<evidence type="ECO:0000313" key="7">
    <source>
        <dbReference type="EMBL" id="EEF80269.1"/>
    </source>
</evidence>
<dbReference type="EMBL" id="GG657904">
    <property type="protein sequence ID" value="EEF78845.1"/>
    <property type="molecule type" value="Genomic_DNA"/>
</dbReference>
<accession>C0N2E9</accession>
<gene>
    <name evidence="7" type="ORF">MDMS009_1165</name>
    <name evidence="8" type="ORF">MDMS009_1224</name>
    <name evidence="6" type="ORF">MDMS009_1682</name>
    <name evidence="5" type="ORF">MDMS009_2322</name>
    <name evidence="4" type="ORF">MDMS009_2502</name>
    <name evidence="3" type="ORF">MDMS009_2589</name>
    <name evidence="2" type="ORF">MDMS009_2975</name>
    <name evidence="12" type="ORF">MDMS009_357</name>
    <name evidence="11" type="ORF">MDMS009_562</name>
    <name evidence="10" type="ORF">MDMS009_863</name>
    <name evidence="9" type="ORF">MDMS009_994</name>
</gene>
<dbReference type="EMBL" id="GG657888">
    <property type="protein sequence ID" value="EEF80835.1"/>
    <property type="molecule type" value="Genomic_DNA"/>
</dbReference>
<evidence type="ECO:0000313" key="6">
    <source>
        <dbReference type="EMBL" id="EEF79744.1"/>
    </source>
</evidence>
<feature type="region of interest" description="Disordered" evidence="1">
    <location>
        <begin position="1"/>
        <end position="36"/>
    </location>
</feature>
<keyword evidence="13" id="KW-1185">Reference proteome</keyword>
<evidence type="ECO:0000313" key="4">
    <source>
        <dbReference type="EMBL" id="EEF78985.1"/>
    </source>
</evidence>
<evidence type="ECO:0000313" key="2">
    <source>
        <dbReference type="EMBL" id="EEF78431.1"/>
    </source>
</evidence>
<dbReference type="HOGENOM" id="CLU_882265_0_0_6"/>
<evidence type="ECO:0000313" key="12">
    <source>
        <dbReference type="EMBL" id="EEF81037.1"/>
    </source>
</evidence>
<dbReference type="EMBL" id="GG657903">
    <property type="protein sequence ID" value="EEF78985.1"/>
    <property type="molecule type" value="Genomic_DNA"/>
</dbReference>
<evidence type="ECO:0000313" key="8">
    <source>
        <dbReference type="EMBL" id="EEF80328.1"/>
    </source>
</evidence>
<dbReference type="EMBL" id="GG657895">
    <property type="protein sequence ID" value="EEF80328.1"/>
    <property type="molecule type" value="Genomic_DNA"/>
</dbReference>
<reference evidence="12" key="1">
    <citation type="submission" date="2008-01" db="EMBL/GenBank/DDBJ databases">
        <authorList>
            <person name="Schaefer H."/>
            <person name="Ferriera S."/>
            <person name="Johnson J."/>
            <person name="Kravitz S."/>
            <person name="Beeson K."/>
            <person name="Sutton G."/>
            <person name="Rogers Y.-H."/>
            <person name="Friedman R."/>
            <person name="Frazier M."/>
            <person name="Venter J.C."/>
        </authorList>
    </citation>
    <scope>NUCLEOTIDE SEQUENCE</scope>
    <source>
        <strain evidence="12">DMS010</strain>
    </source>
</reference>
<evidence type="ECO:0000313" key="3">
    <source>
        <dbReference type="EMBL" id="EEF78845.1"/>
    </source>
</evidence>
<dbReference type="OrthoDB" id="6448205at2"/>
<dbReference type="AlphaFoldDB" id="C0N2E9"/>
<dbReference type="Proteomes" id="UP000004679">
    <property type="component" value="Unassembled WGS sequence"/>
</dbReference>
<dbReference type="EMBL" id="GG657884">
    <property type="protein sequence ID" value="EEF81037.1"/>
    <property type="molecule type" value="Genomic_DNA"/>
</dbReference>
<name>C0N2E9_9GAMM</name>
<evidence type="ECO:0008006" key="14">
    <source>
        <dbReference type="Google" id="ProtNLM"/>
    </source>
</evidence>
<evidence type="ECO:0000313" key="10">
    <source>
        <dbReference type="EMBL" id="EEF80538.1"/>
    </source>
</evidence>